<comment type="caution">
    <text evidence="1">The sequence shown here is derived from an EMBL/GenBank/DDBJ whole genome shotgun (WGS) entry which is preliminary data.</text>
</comment>
<protein>
    <submittedName>
        <fullName evidence="1">Uncharacterized protein</fullName>
    </submittedName>
</protein>
<proteinExistence type="predicted"/>
<gene>
    <name evidence="1" type="ORF">BBI10_22880</name>
</gene>
<reference evidence="1 2" key="1">
    <citation type="submission" date="2016-08" db="EMBL/GenBank/DDBJ databases">
        <title>Whole genome sequence of Pseudomonas graminis strain UASWS1507, a potential biological control agent for agriculture.</title>
        <authorList>
            <person name="Crovadore J."/>
            <person name="Calmin G."/>
            <person name="Chablais R."/>
            <person name="Cochard B."/>
            <person name="Lefort F."/>
        </authorList>
    </citation>
    <scope>NUCLEOTIDE SEQUENCE [LARGE SCALE GENOMIC DNA]</scope>
    <source>
        <strain evidence="1 2">UASWS1507</strain>
    </source>
</reference>
<name>A0A1C2D8H6_9PSED</name>
<evidence type="ECO:0000313" key="1">
    <source>
        <dbReference type="EMBL" id="OCX11059.1"/>
    </source>
</evidence>
<dbReference type="Proteomes" id="UP000095143">
    <property type="component" value="Unassembled WGS sequence"/>
</dbReference>
<evidence type="ECO:0000313" key="2">
    <source>
        <dbReference type="Proteomes" id="UP000095143"/>
    </source>
</evidence>
<accession>A0A1C2D8H6</accession>
<dbReference type="AlphaFoldDB" id="A0A1C2D8H6"/>
<dbReference type="EMBL" id="MDEN01000069">
    <property type="protein sequence ID" value="OCX11059.1"/>
    <property type="molecule type" value="Genomic_DNA"/>
</dbReference>
<organism evidence="1 2">
    <name type="scientific">Pseudomonas graminis</name>
    <dbReference type="NCBI Taxonomy" id="158627"/>
    <lineage>
        <taxon>Bacteria</taxon>
        <taxon>Pseudomonadati</taxon>
        <taxon>Pseudomonadota</taxon>
        <taxon>Gammaproteobacteria</taxon>
        <taxon>Pseudomonadales</taxon>
        <taxon>Pseudomonadaceae</taxon>
        <taxon>Pseudomonas</taxon>
    </lineage>
</organism>
<sequence length="189" mass="21043">MNPDDINKYYSDGQANWSGVNCLYPFDAYTVRKPRNYNGCDFERAPGAPGTPNPAHYIVWGSCDNKLGYTTAAQWNAHYQSNGQTEYSQCSWSSGKTSNWMAMIASHESFPAKTSWNEILVPTVGVIEDVLVMAFFYDANKPGARDDARAFQSKLASKKARRVPIYSINFNAAPSSRFGYSASDQIAYP</sequence>